<reference evidence="9 10" key="1">
    <citation type="submission" date="2018-07" db="EMBL/GenBank/DDBJ databases">
        <title>Freshwater and sediment microbial communities from various areas in North America, analyzing microbe dynamics in response to fracking.</title>
        <authorList>
            <person name="Lamendella R."/>
        </authorList>
    </citation>
    <scope>NUCLEOTIDE SEQUENCE [LARGE SCALE GENOMIC DNA]</scope>
    <source>
        <strain evidence="9 10">160A</strain>
    </source>
</reference>
<protein>
    <recommendedName>
        <fullName evidence="5 6">Cell division protein FtsA</fullName>
    </recommendedName>
</protein>
<keyword evidence="2 5" id="KW-0132">Cell division</keyword>
<dbReference type="STRING" id="1168289.GCA_000259075_01328"/>
<organism evidence="9 10">
    <name type="scientific">Marinilabilia salmonicolor</name>
    <dbReference type="NCBI Taxonomy" id="989"/>
    <lineage>
        <taxon>Bacteria</taxon>
        <taxon>Pseudomonadati</taxon>
        <taxon>Bacteroidota</taxon>
        <taxon>Bacteroidia</taxon>
        <taxon>Marinilabiliales</taxon>
        <taxon>Marinilabiliaceae</taxon>
        <taxon>Marinilabilia</taxon>
    </lineage>
</organism>
<dbReference type="GO" id="GO:0032153">
    <property type="term" value="C:cell division site"/>
    <property type="evidence" value="ECO:0007669"/>
    <property type="project" value="UniProtKB-UniRule"/>
</dbReference>
<keyword evidence="10" id="KW-1185">Reference proteome</keyword>
<dbReference type="PANTHER" id="PTHR32432:SF4">
    <property type="entry name" value="CELL DIVISION PROTEIN FTSA"/>
    <property type="match status" value="1"/>
</dbReference>
<name>A0A2T0XTU9_9BACT</name>
<dbReference type="HAMAP" id="MF_02033">
    <property type="entry name" value="FtsA"/>
    <property type="match status" value="1"/>
</dbReference>
<comment type="similarity">
    <text evidence="5 6">Belongs to the FtsA/MreB family.</text>
</comment>
<evidence type="ECO:0000256" key="3">
    <source>
        <dbReference type="ARBA" id="ARBA00023136"/>
    </source>
</evidence>
<dbReference type="Proteomes" id="UP000252733">
    <property type="component" value="Unassembled WGS sequence"/>
</dbReference>
<evidence type="ECO:0000256" key="1">
    <source>
        <dbReference type="ARBA" id="ARBA00022475"/>
    </source>
</evidence>
<keyword evidence="1 5" id="KW-1003">Cell membrane</keyword>
<evidence type="ECO:0000313" key="10">
    <source>
        <dbReference type="Proteomes" id="UP000252733"/>
    </source>
</evidence>
<evidence type="ECO:0000256" key="6">
    <source>
        <dbReference type="PIRNR" id="PIRNR003101"/>
    </source>
</evidence>
<dbReference type="InterPro" id="IPR050696">
    <property type="entry name" value="FtsA/MreB"/>
</dbReference>
<proteinExistence type="inferred from homology"/>
<dbReference type="CDD" id="cd24048">
    <property type="entry name" value="ASKHA_NBD_FtsA"/>
    <property type="match status" value="1"/>
</dbReference>
<dbReference type="OrthoDB" id="9768127at2"/>
<comment type="subcellular location">
    <subcellularLocation>
        <location evidence="5">Cell membrane</location>
        <topology evidence="5">Peripheral membrane protein</topology>
        <orientation evidence="5">Cytoplasmic side</orientation>
    </subcellularLocation>
    <text evidence="5">Localizes to the Z ring in an FtsZ-dependent manner. Targeted to the membrane through a conserved C-terminal amphipathic helix.</text>
</comment>
<dbReference type="InterPro" id="IPR003494">
    <property type="entry name" value="SHS2_FtsA"/>
</dbReference>
<dbReference type="GO" id="GO:0043093">
    <property type="term" value="P:FtsZ-dependent cytokinesis"/>
    <property type="evidence" value="ECO:0007669"/>
    <property type="project" value="UniProtKB-UniRule"/>
</dbReference>
<dbReference type="NCBIfam" id="TIGR01174">
    <property type="entry name" value="ftsA"/>
    <property type="match status" value="1"/>
</dbReference>
<feature type="domain" description="SHS2" evidence="8">
    <location>
        <begin position="8"/>
        <end position="195"/>
    </location>
</feature>
<feature type="region of interest" description="Disordered" evidence="7">
    <location>
        <begin position="398"/>
        <end position="424"/>
    </location>
</feature>
<dbReference type="InterPro" id="IPR043129">
    <property type="entry name" value="ATPase_NBD"/>
</dbReference>
<comment type="caution">
    <text evidence="9">The sequence shown here is derived from an EMBL/GenBank/DDBJ whole genome shotgun (WGS) entry which is preliminary data.</text>
</comment>
<dbReference type="InterPro" id="IPR020823">
    <property type="entry name" value="Cell_div_FtsA"/>
</dbReference>
<dbReference type="RefSeq" id="WP_106151596.1">
    <property type="nucleotide sequence ID" value="NZ_PVTS01000001.1"/>
</dbReference>
<dbReference type="AlphaFoldDB" id="A0A2T0XTU9"/>
<keyword evidence="4 5" id="KW-0131">Cell cycle</keyword>
<dbReference type="SUPFAM" id="SSF53067">
    <property type="entry name" value="Actin-like ATPase domain"/>
    <property type="match status" value="2"/>
</dbReference>
<evidence type="ECO:0000259" key="8">
    <source>
        <dbReference type="SMART" id="SM00842"/>
    </source>
</evidence>
<dbReference type="Gene3D" id="3.30.1490.110">
    <property type="match status" value="1"/>
</dbReference>
<dbReference type="SMART" id="SM00842">
    <property type="entry name" value="FtsA"/>
    <property type="match status" value="1"/>
</dbReference>
<evidence type="ECO:0000256" key="2">
    <source>
        <dbReference type="ARBA" id="ARBA00022618"/>
    </source>
</evidence>
<evidence type="ECO:0000256" key="4">
    <source>
        <dbReference type="ARBA" id="ARBA00023306"/>
    </source>
</evidence>
<dbReference type="EMBL" id="QPIZ01000021">
    <property type="protein sequence ID" value="RCW30581.1"/>
    <property type="molecule type" value="Genomic_DNA"/>
</dbReference>
<dbReference type="PANTHER" id="PTHR32432">
    <property type="entry name" value="CELL DIVISION PROTEIN FTSA-RELATED"/>
    <property type="match status" value="1"/>
</dbReference>
<dbReference type="GO" id="GO:0009898">
    <property type="term" value="C:cytoplasmic side of plasma membrane"/>
    <property type="evidence" value="ECO:0007669"/>
    <property type="project" value="UniProtKB-UniRule"/>
</dbReference>
<evidence type="ECO:0000256" key="7">
    <source>
        <dbReference type="SAM" id="MobiDB-lite"/>
    </source>
</evidence>
<gene>
    <name evidence="5" type="primary">ftsA</name>
    <name evidence="9" type="ORF">DFO77_12117</name>
</gene>
<dbReference type="Pfam" id="PF14450">
    <property type="entry name" value="FtsA"/>
    <property type="match status" value="1"/>
</dbReference>
<sequence length="448" mass="49253">MSQDMNLIAAVDIGSAKVAAAVGRKHSDGQVEVLGMESVKCDGMKRGVVFNVEEIVNAVRMVVSALEQRLNIKLIDVFVSVSGFNVRAIGNSCYRFIKQDELIKSFDLEQLLQDSYRIVLQPDEKILHVVPQDYAVDHEKGVKKPIGYSGQRLEGNFHVVIGTRSDVRKIEKCIERAGLRLNGLIFTPLASAEAVLSDEEKEAGVVMVDIGAGTTDLALFQDGVLRYSAVIPFGGNVVTNDIKEGCGVLQKHAEKMKIQFGSALGTMAREDAVVTIPGISGWEPKEIAFKSLACIIQARMEEIIELIVHHIERSGYFDKLGAGIVFTGGGSMLKHLVELTKLKTGFDARVGGVSRARSFEEEELMRVPSFATVAGLLVSAGKYPGSVITREQELFEDVEKEEPRVSKADRKKNNGTKNKKPKRDKLEYITGDLFSRLAGMFEEKDTEM</sequence>
<evidence type="ECO:0000256" key="5">
    <source>
        <dbReference type="HAMAP-Rule" id="MF_02033"/>
    </source>
</evidence>
<comment type="subunit">
    <text evidence="5">Self-interacts. Interacts with FtsZ.</text>
</comment>
<accession>A0A2T0XTU9</accession>
<feature type="compositionally biased region" description="Basic residues" evidence="7">
    <location>
        <begin position="413"/>
        <end position="423"/>
    </location>
</feature>
<comment type="function">
    <text evidence="5 6">Cell division protein that is involved in the assembly of the Z ring. May serve as a membrane anchor for the Z ring.</text>
</comment>
<keyword evidence="3 5" id="KW-0472">Membrane</keyword>
<evidence type="ECO:0000313" key="9">
    <source>
        <dbReference type="EMBL" id="RCW30581.1"/>
    </source>
</evidence>
<dbReference type="PIRSF" id="PIRSF003101">
    <property type="entry name" value="FtsA"/>
    <property type="match status" value="1"/>
</dbReference>
<dbReference type="Pfam" id="PF02491">
    <property type="entry name" value="SHS2_FTSA"/>
    <property type="match status" value="1"/>
</dbReference>
<dbReference type="Gene3D" id="3.30.420.40">
    <property type="match status" value="1"/>
</dbReference>
<feature type="compositionally biased region" description="Basic and acidic residues" evidence="7">
    <location>
        <begin position="401"/>
        <end position="412"/>
    </location>
</feature>